<protein>
    <recommendedName>
        <fullName evidence="8">Rhodopsin domain-containing protein</fullName>
    </recommendedName>
</protein>
<feature type="transmembrane region" description="Helical" evidence="7">
    <location>
        <begin position="166"/>
        <end position="188"/>
    </location>
</feature>
<keyword evidence="10" id="KW-1185">Reference proteome</keyword>
<dbReference type="GO" id="GO:0016020">
    <property type="term" value="C:membrane"/>
    <property type="evidence" value="ECO:0007669"/>
    <property type="project" value="UniProtKB-SubCell"/>
</dbReference>
<feature type="transmembrane region" description="Helical" evidence="7">
    <location>
        <begin position="12"/>
        <end position="35"/>
    </location>
</feature>
<dbReference type="InterPro" id="IPR049326">
    <property type="entry name" value="Rhodopsin_dom_fungi"/>
</dbReference>
<evidence type="ECO:0000256" key="4">
    <source>
        <dbReference type="ARBA" id="ARBA00023136"/>
    </source>
</evidence>
<keyword evidence="2 7" id="KW-0812">Transmembrane</keyword>
<evidence type="ECO:0000256" key="5">
    <source>
        <dbReference type="ARBA" id="ARBA00038359"/>
    </source>
</evidence>
<reference evidence="9" key="2">
    <citation type="submission" date="2023-07" db="EMBL/GenBank/DDBJ databases">
        <authorList>
            <consortium name="Lawrence Berkeley National Laboratory"/>
            <person name="Haridas S."/>
            <person name="Hensen N."/>
            <person name="Bonometti L."/>
            <person name="Westerberg I."/>
            <person name="Brannstrom I.O."/>
            <person name="Guillou S."/>
            <person name="Cros-Aarteil S."/>
            <person name="Calhoun S."/>
            <person name="Kuo A."/>
            <person name="Mondo S."/>
            <person name="Pangilinan J."/>
            <person name="Riley R."/>
            <person name="LaButti K."/>
            <person name="Andreopoulos B."/>
            <person name="Lipzen A."/>
            <person name="Chen C."/>
            <person name="Yanf M."/>
            <person name="Daum C."/>
            <person name="Ng V."/>
            <person name="Clum A."/>
            <person name="Steindorff A."/>
            <person name="Ohm R."/>
            <person name="Martin F."/>
            <person name="Silar P."/>
            <person name="Natvig D."/>
            <person name="Lalanne C."/>
            <person name="Gautier V."/>
            <person name="Ament-velasquez S.L."/>
            <person name="Kruys A."/>
            <person name="Hutchinson M.I."/>
            <person name="Powell A.J."/>
            <person name="Barry K."/>
            <person name="Miller A.N."/>
            <person name="Grigoriev I.V."/>
            <person name="Debuchy R."/>
            <person name="Gladieux P."/>
            <person name="Thoren M.H."/>
            <person name="Johannesson H."/>
        </authorList>
    </citation>
    <scope>NUCLEOTIDE SEQUENCE</scope>
    <source>
        <strain evidence="9">FGSC 1904</strain>
    </source>
</reference>
<evidence type="ECO:0000256" key="7">
    <source>
        <dbReference type="SAM" id="Phobius"/>
    </source>
</evidence>
<feature type="transmembrane region" description="Helical" evidence="7">
    <location>
        <begin position="208"/>
        <end position="230"/>
    </location>
</feature>
<evidence type="ECO:0000313" key="10">
    <source>
        <dbReference type="Proteomes" id="UP001281003"/>
    </source>
</evidence>
<dbReference type="Proteomes" id="UP001281003">
    <property type="component" value="Unassembled WGS sequence"/>
</dbReference>
<evidence type="ECO:0000256" key="6">
    <source>
        <dbReference type="SAM" id="MobiDB-lite"/>
    </source>
</evidence>
<evidence type="ECO:0000259" key="8">
    <source>
        <dbReference type="Pfam" id="PF20684"/>
    </source>
</evidence>
<comment type="caution">
    <text evidence="9">The sequence shown here is derived from an EMBL/GenBank/DDBJ whole genome shotgun (WGS) entry which is preliminary data.</text>
</comment>
<name>A0AAE0PBP6_SORBR</name>
<feature type="domain" description="Rhodopsin" evidence="8">
    <location>
        <begin position="32"/>
        <end position="273"/>
    </location>
</feature>
<evidence type="ECO:0000256" key="3">
    <source>
        <dbReference type="ARBA" id="ARBA00022989"/>
    </source>
</evidence>
<dbReference type="AlphaFoldDB" id="A0AAE0PBP6"/>
<keyword evidence="3 7" id="KW-1133">Transmembrane helix</keyword>
<feature type="transmembrane region" description="Helical" evidence="7">
    <location>
        <begin position="89"/>
        <end position="114"/>
    </location>
</feature>
<sequence>MSQQLSQSTSAVPLMAGSMVTFHLLATVCMALRLYSKRLSMTRYFLDDYVLIAGWVSLDLHTTKYGLGFPTNDVFALPEGQELLSQLELWQVSVLFMAHTATWLAKLSFFITLLRLVTRQSHKTMLWLAMTTSTAFMIALSVIQPFTECGSYIVKLLNEDPNDNCISRAIVARICMVGLAYSALMDFLLSMAPTVVMWKLRIERRQKIAVICAMSTGCFAGIIAILLAVWTYRTFLAGQLDLYAFGVGSAIKSAEISCTITAATIPFIRPLITKRRPAVEIVDMGVLNGGTTGSRQSKKHTRLGSSGGDSGANGSHRNQKQRKNEDTLSILEVEKELQGERQERREAGGVGI</sequence>
<dbReference type="PANTHER" id="PTHR33048">
    <property type="entry name" value="PTH11-LIKE INTEGRAL MEMBRANE PROTEIN (AFU_ORTHOLOGUE AFUA_5G11245)"/>
    <property type="match status" value="1"/>
</dbReference>
<feature type="region of interest" description="Disordered" evidence="6">
    <location>
        <begin position="290"/>
        <end position="330"/>
    </location>
</feature>
<keyword evidence="4 7" id="KW-0472">Membrane</keyword>
<dbReference type="PANTHER" id="PTHR33048:SF92">
    <property type="entry name" value="INTEGRAL MEMBRANE PROTEIN"/>
    <property type="match status" value="1"/>
</dbReference>
<evidence type="ECO:0000313" key="9">
    <source>
        <dbReference type="EMBL" id="KAK3396956.1"/>
    </source>
</evidence>
<dbReference type="Pfam" id="PF20684">
    <property type="entry name" value="Fung_rhodopsin"/>
    <property type="match status" value="1"/>
</dbReference>
<reference evidence="9" key="1">
    <citation type="journal article" date="2023" name="Mol. Phylogenet. Evol.">
        <title>Genome-scale phylogeny and comparative genomics of the fungal order Sordariales.</title>
        <authorList>
            <person name="Hensen N."/>
            <person name="Bonometti L."/>
            <person name="Westerberg I."/>
            <person name="Brannstrom I.O."/>
            <person name="Guillou S."/>
            <person name="Cros-Aarteil S."/>
            <person name="Calhoun S."/>
            <person name="Haridas S."/>
            <person name="Kuo A."/>
            <person name="Mondo S."/>
            <person name="Pangilinan J."/>
            <person name="Riley R."/>
            <person name="LaButti K."/>
            <person name="Andreopoulos B."/>
            <person name="Lipzen A."/>
            <person name="Chen C."/>
            <person name="Yan M."/>
            <person name="Daum C."/>
            <person name="Ng V."/>
            <person name="Clum A."/>
            <person name="Steindorff A."/>
            <person name="Ohm R.A."/>
            <person name="Martin F."/>
            <person name="Silar P."/>
            <person name="Natvig D.O."/>
            <person name="Lalanne C."/>
            <person name="Gautier V."/>
            <person name="Ament-Velasquez S.L."/>
            <person name="Kruys A."/>
            <person name="Hutchinson M.I."/>
            <person name="Powell A.J."/>
            <person name="Barry K."/>
            <person name="Miller A.N."/>
            <person name="Grigoriev I.V."/>
            <person name="Debuchy R."/>
            <person name="Gladieux P."/>
            <person name="Hiltunen Thoren M."/>
            <person name="Johannesson H."/>
        </authorList>
    </citation>
    <scope>NUCLEOTIDE SEQUENCE</scope>
    <source>
        <strain evidence="9">FGSC 1904</strain>
    </source>
</reference>
<evidence type="ECO:0000256" key="1">
    <source>
        <dbReference type="ARBA" id="ARBA00004141"/>
    </source>
</evidence>
<dbReference type="EMBL" id="JAUTDP010000008">
    <property type="protein sequence ID" value="KAK3396956.1"/>
    <property type="molecule type" value="Genomic_DNA"/>
</dbReference>
<accession>A0AAE0PBP6</accession>
<gene>
    <name evidence="9" type="ORF">B0T20DRAFT_470560</name>
</gene>
<organism evidence="9 10">
    <name type="scientific">Sordaria brevicollis</name>
    <dbReference type="NCBI Taxonomy" id="83679"/>
    <lineage>
        <taxon>Eukaryota</taxon>
        <taxon>Fungi</taxon>
        <taxon>Dikarya</taxon>
        <taxon>Ascomycota</taxon>
        <taxon>Pezizomycotina</taxon>
        <taxon>Sordariomycetes</taxon>
        <taxon>Sordariomycetidae</taxon>
        <taxon>Sordariales</taxon>
        <taxon>Sordariaceae</taxon>
        <taxon>Sordaria</taxon>
    </lineage>
</organism>
<comment type="subcellular location">
    <subcellularLocation>
        <location evidence="1">Membrane</location>
        <topology evidence="1">Multi-pass membrane protein</topology>
    </subcellularLocation>
</comment>
<evidence type="ECO:0000256" key="2">
    <source>
        <dbReference type="ARBA" id="ARBA00022692"/>
    </source>
</evidence>
<proteinExistence type="inferred from homology"/>
<dbReference type="InterPro" id="IPR052337">
    <property type="entry name" value="SAT4-like"/>
</dbReference>
<comment type="similarity">
    <text evidence="5">Belongs to the SAT4 family.</text>
</comment>
<feature type="transmembrane region" description="Helical" evidence="7">
    <location>
        <begin position="126"/>
        <end position="146"/>
    </location>
</feature>